<dbReference type="SUPFAM" id="SSF56112">
    <property type="entry name" value="Protein kinase-like (PK-like)"/>
    <property type="match status" value="1"/>
</dbReference>
<feature type="domain" description="Protein kinase" evidence="8">
    <location>
        <begin position="68"/>
        <end position="431"/>
    </location>
</feature>
<dbReference type="SMART" id="SM00220">
    <property type="entry name" value="S_TKc"/>
    <property type="match status" value="1"/>
</dbReference>
<gene>
    <name evidence="9" type="ORF">OSIN01602_LOCUS1308</name>
</gene>
<evidence type="ECO:0000313" key="9">
    <source>
        <dbReference type="EMBL" id="CAD9321192.1"/>
    </source>
</evidence>
<organism evidence="9">
    <name type="scientific">Trieres chinensis</name>
    <name type="common">Marine centric diatom</name>
    <name type="synonym">Odontella sinensis</name>
    <dbReference type="NCBI Taxonomy" id="1514140"/>
    <lineage>
        <taxon>Eukaryota</taxon>
        <taxon>Sar</taxon>
        <taxon>Stramenopiles</taxon>
        <taxon>Ochrophyta</taxon>
        <taxon>Bacillariophyta</taxon>
        <taxon>Mediophyceae</taxon>
        <taxon>Biddulphiophycidae</taxon>
        <taxon>Eupodiscales</taxon>
        <taxon>Parodontellaceae</taxon>
        <taxon>Trieres</taxon>
    </lineage>
</organism>
<dbReference type="GO" id="GO:0046872">
    <property type="term" value="F:metal ion binding"/>
    <property type="evidence" value="ECO:0007669"/>
    <property type="project" value="UniProtKB-KW"/>
</dbReference>
<evidence type="ECO:0000256" key="4">
    <source>
        <dbReference type="ARBA" id="ARBA00022840"/>
    </source>
</evidence>
<dbReference type="PANTHER" id="PTHR44329">
    <property type="entry name" value="SERINE/THREONINE-PROTEIN KINASE TNNI3K-RELATED"/>
    <property type="match status" value="1"/>
</dbReference>
<dbReference type="InterPro" id="IPR001245">
    <property type="entry name" value="Ser-Thr/Tyr_kinase_cat_dom"/>
</dbReference>
<dbReference type="InterPro" id="IPR051681">
    <property type="entry name" value="Ser/Thr_Kinases-Pseudokinases"/>
</dbReference>
<feature type="active site" description="Proton acceptor" evidence="5">
    <location>
        <position position="293"/>
    </location>
</feature>
<evidence type="ECO:0000256" key="5">
    <source>
        <dbReference type="PIRSR" id="PIRSR000615-1"/>
    </source>
</evidence>
<evidence type="ECO:0000256" key="1">
    <source>
        <dbReference type="ARBA" id="ARBA00022679"/>
    </source>
</evidence>
<keyword evidence="3" id="KW-0418">Kinase</keyword>
<evidence type="ECO:0000256" key="7">
    <source>
        <dbReference type="SAM" id="MobiDB-lite"/>
    </source>
</evidence>
<evidence type="ECO:0000259" key="8">
    <source>
        <dbReference type="PROSITE" id="PS50011"/>
    </source>
</evidence>
<dbReference type="AlphaFoldDB" id="A0A7S2E889"/>
<dbReference type="GO" id="GO:0005524">
    <property type="term" value="F:ATP binding"/>
    <property type="evidence" value="ECO:0007669"/>
    <property type="project" value="UniProtKB-KW"/>
</dbReference>
<evidence type="ECO:0000256" key="2">
    <source>
        <dbReference type="ARBA" id="ARBA00022741"/>
    </source>
</evidence>
<keyword evidence="6" id="KW-0460">Magnesium</keyword>
<dbReference type="GO" id="GO:0004674">
    <property type="term" value="F:protein serine/threonine kinase activity"/>
    <property type="evidence" value="ECO:0007669"/>
    <property type="project" value="TreeGrafter"/>
</dbReference>
<proteinExistence type="predicted"/>
<reference evidence="9" key="1">
    <citation type="submission" date="2021-01" db="EMBL/GenBank/DDBJ databases">
        <authorList>
            <person name="Corre E."/>
            <person name="Pelletier E."/>
            <person name="Niang G."/>
            <person name="Scheremetjew M."/>
            <person name="Finn R."/>
            <person name="Kale V."/>
            <person name="Holt S."/>
            <person name="Cochrane G."/>
            <person name="Meng A."/>
            <person name="Brown T."/>
            <person name="Cohen L."/>
        </authorList>
    </citation>
    <scope>NUCLEOTIDE SEQUENCE</scope>
    <source>
        <strain evidence="9">Grunow 1884</strain>
    </source>
</reference>
<dbReference type="Gene3D" id="3.30.200.20">
    <property type="entry name" value="Phosphorylase Kinase, domain 1"/>
    <property type="match status" value="1"/>
</dbReference>
<sequence>MTAPTTTISEAANSANGASDKAGSLAKSAQPLQTIDLARIKVKKYFERTHLGVGEKEHLFPRFHYSELHIGAWLGKGGFGTVSEISKITVQKDKCTSHASFSFRTWAVTAGMSSSTHSHRNIAVRPIEEDSEEEEELYVPEEDPDFDESAFQSKKFIADYCVGKGGHGRYAIKCISDSVKENPKMFVQAAMDMAVETQFLSVFDHPNIIKLRAVGQGDMFDKDYFLVMDRLFDTLCERIERWTFDIKQSKLCMAKFFGGKKTRKTIFANRLGVAKDLAGAMEYLHGLNIIYRDMKPENIGFDVKDVVKLFDFGLAKELHPEDRFSNGNYKLTGNTGSIRYMAPEVATKRPYNLSADVYSFGIMLWEITSLKIPFDGYNEFMMKETVANFGYRLDIDESWPEDLKKLIRKSWEAAPKKRPSFSEIITSLEEISSSLTDD</sequence>
<dbReference type="Gene3D" id="1.10.510.10">
    <property type="entry name" value="Transferase(Phosphotransferase) domain 1"/>
    <property type="match status" value="1"/>
</dbReference>
<dbReference type="PANTHER" id="PTHR44329:SF288">
    <property type="entry name" value="MITOGEN-ACTIVATED PROTEIN KINASE KINASE KINASE 20"/>
    <property type="match status" value="1"/>
</dbReference>
<feature type="binding site" evidence="6">
    <location>
        <position position="298"/>
    </location>
    <ligand>
        <name>Mg(2+)</name>
        <dbReference type="ChEBI" id="CHEBI:18420"/>
    </ligand>
</feature>
<keyword evidence="1" id="KW-0808">Transferase</keyword>
<protein>
    <recommendedName>
        <fullName evidence="8">Protein kinase domain-containing protein</fullName>
    </recommendedName>
</protein>
<feature type="compositionally biased region" description="Polar residues" evidence="7">
    <location>
        <begin position="1"/>
        <end position="17"/>
    </location>
</feature>
<evidence type="ECO:0000256" key="3">
    <source>
        <dbReference type="ARBA" id="ARBA00022777"/>
    </source>
</evidence>
<evidence type="ECO:0000256" key="6">
    <source>
        <dbReference type="PIRSR" id="PIRSR000615-3"/>
    </source>
</evidence>
<dbReference type="EMBL" id="HBGO01002295">
    <property type="protein sequence ID" value="CAD9321192.1"/>
    <property type="molecule type" value="Transcribed_RNA"/>
</dbReference>
<feature type="region of interest" description="Disordered" evidence="7">
    <location>
        <begin position="1"/>
        <end position="22"/>
    </location>
</feature>
<dbReference type="InterPro" id="IPR000719">
    <property type="entry name" value="Prot_kinase_dom"/>
</dbReference>
<keyword evidence="2" id="KW-0547">Nucleotide-binding</keyword>
<accession>A0A7S2E889</accession>
<feature type="binding site" evidence="6">
    <location>
        <position position="311"/>
    </location>
    <ligand>
        <name>Mg(2+)</name>
        <dbReference type="ChEBI" id="CHEBI:18420"/>
    </ligand>
</feature>
<dbReference type="Pfam" id="PF07714">
    <property type="entry name" value="PK_Tyr_Ser-Thr"/>
    <property type="match status" value="1"/>
</dbReference>
<dbReference type="InterPro" id="IPR011009">
    <property type="entry name" value="Kinase-like_dom_sf"/>
</dbReference>
<name>A0A7S2E889_TRICV</name>
<keyword evidence="6" id="KW-0479">Metal-binding</keyword>
<keyword evidence="4" id="KW-0067">ATP-binding</keyword>
<dbReference type="PROSITE" id="PS50011">
    <property type="entry name" value="PROTEIN_KINASE_DOM"/>
    <property type="match status" value="1"/>
</dbReference>